<protein>
    <submittedName>
        <fullName evidence="1">Uncharacterized protein</fullName>
    </submittedName>
</protein>
<dbReference type="AlphaFoldDB" id="A0A166D2Q5"/>
<evidence type="ECO:0000313" key="1">
    <source>
        <dbReference type="EMBL" id="KZT38072.1"/>
    </source>
</evidence>
<dbReference type="STRING" id="1314776.A0A166D2Q5"/>
<evidence type="ECO:0000313" key="2">
    <source>
        <dbReference type="Proteomes" id="UP000076798"/>
    </source>
</evidence>
<accession>A0A166D2Q5</accession>
<name>A0A166D2Q5_9AGAM</name>
<gene>
    <name evidence="1" type="ORF">SISSUDRAFT_784403</name>
</gene>
<dbReference type="OrthoDB" id="420564at2759"/>
<reference evidence="1 2" key="1">
    <citation type="journal article" date="2016" name="Mol. Biol. Evol.">
        <title>Comparative Genomics of Early-Diverging Mushroom-Forming Fungi Provides Insights into the Origins of Lignocellulose Decay Capabilities.</title>
        <authorList>
            <person name="Nagy L.G."/>
            <person name="Riley R."/>
            <person name="Tritt A."/>
            <person name="Adam C."/>
            <person name="Daum C."/>
            <person name="Floudas D."/>
            <person name="Sun H."/>
            <person name="Yadav J.S."/>
            <person name="Pangilinan J."/>
            <person name="Larsson K.H."/>
            <person name="Matsuura K."/>
            <person name="Barry K."/>
            <person name="Labutti K."/>
            <person name="Kuo R."/>
            <person name="Ohm R.A."/>
            <person name="Bhattacharya S.S."/>
            <person name="Shirouzu T."/>
            <person name="Yoshinaga Y."/>
            <person name="Martin F.M."/>
            <person name="Grigoriev I.V."/>
            <person name="Hibbett D.S."/>
        </authorList>
    </citation>
    <scope>NUCLEOTIDE SEQUENCE [LARGE SCALE GENOMIC DNA]</scope>
    <source>
        <strain evidence="1 2">HHB10207 ss-3</strain>
    </source>
</reference>
<dbReference type="Proteomes" id="UP000076798">
    <property type="component" value="Unassembled WGS sequence"/>
</dbReference>
<sequence length="415" mass="46277">MLSQRHKLRPERSSAFVTEDVEDVIQVFTVPKAPSLTARIRDLEPVASYSWITSETPTILVPGAPPLWLDVSPFKVARDTGIETVDENGLRVGSGKSSLLPLFAAINDLHGPESGTDNTQPYDFSSLDIVADRNAVRKLLRWVLGGHDDLRIDMEVAGKTCLFTRREPADYEAIESFQGFGHNYEKAATKLVNGCEKATGHYRIIEFDLNGLKILLRFKLDAHISEPPPAPKSDSDDSDDESDDELLAALAQLKIAKNDKPRVPFNSGIKIIRSPSRTLAPQSSTLEIKTRSAKREIDWFETHTQLYISRTAHFYLARYIRAGDFSAIPVDKRDLDWRQMEMGSSGRALVQAMGKLKQSLDEILKAAREADAKVEAQDRNRRGMCLISTGGQLKLCWRKAGTGKAIGEEIRNLFV</sequence>
<dbReference type="EMBL" id="KV428070">
    <property type="protein sequence ID" value="KZT38072.1"/>
    <property type="molecule type" value="Genomic_DNA"/>
</dbReference>
<organism evidence="1 2">
    <name type="scientific">Sistotremastrum suecicum HHB10207 ss-3</name>
    <dbReference type="NCBI Taxonomy" id="1314776"/>
    <lineage>
        <taxon>Eukaryota</taxon>
        <taxon>Fungi</taxon>
        <taxon>Dikarya</taxon>
        <taxon>Basidiomycota</taxon>
        <taxon>Agaricomycotina</taxon>
        <taxon>Agaricomycetes</taxon>
        <taxon>Sistotremastrales</taxon>
        <taxon>Sistotremastraceae</taxon>
        <taxon>Sistotremastrum</taxon>
    </lineage>
</organism>
<dbReference type="PANTHER" id="PTHR35179:SF2">
    <property type="entry name" value="START DOMAIN-CONTAINING PROTEIN"/>
    <property type="match status" value="1"/>
</dbReference>
<dbReference type="PANTHER" id="PTHR35179">
    <property type="entry name" value="PROTEIN CBG02620"/>
    <property type="match status" value="1"/>
</dbReference>
<proteinExistence type="predicted"/>
<keyword evidence="2" id="KW-1185">Reference proteome</keyword>